<dbReference type="InterPro" id="IPR014043">
    <property type="entry name" value="Acyl_transferase_dom"/>
</dbReference>
<dbReference type="InterPro" id="IPR057326">
    <property type="entry name" value="KR_dom"/>
</dbReference>
<evidence type="ECO:0000256" key="5">
    <source>
        <dbReference type="ARBA" id="ARBA00022799"/>
    </source>
</evidence>
<proteinExistence type="predicted"/>
<comment type="catalytic activity">
    <reaction evidence="15">
        <text>(3R)-hydroxybutanoyl-[ACP] = (2E)-butenoyl-[ACP] + H2O</text>
        <dbReference type="Rhea" id="RHEA:41808"/>
        <dbReference type="Rhea" id="RHEA-COMP:9626"/>
        <dbReference type="Rhea" id="RHEA-COMP:9627"/>
        <dbReference type="ChEBI" id="CHEBI:15377"/>
        <dbReference type="ChEBI" id="CHEBI:78451"/>
        <dbReference type="ChEBI" id="CHEBI:78453"/>
    </reaction>
    <physiologicalReaction direction="left-to-right" evidence="15">
        <dbReference type="Rhea" id="RHEA:41809"/>
    </physiologicalReaction>
</comment>
<keyword evidence="4" id="KW-0808">Transferase</keyword>
<evidence type="ECO:0000256" key="48">
    <source>
        <dbReference type="SAM" id="MobiDB-lite"/>
    </source>
</evidence>
<dbReference type="GO" id="GO:0004316">
    <property type="term" value="F:3-oxoacyl-[acyl-carrier-protein] reductase (NADPH) activity"/>
    <property type="evidence" value="ECO:0007669"/>
    <property type="project" value="UniProtKB-EC"/>
</dbReference>
<keyword evidence="49" id="KW-0812">Transmembrane</keyword>
<comment type="catalytic activity">
    <reaction evidence="39">
        <text>decanoyl-[ACP] + malonyl-[ACP] + H(+) = 3-oxododecanoyl-[ACP] + holo-[ACP] + CO2</text>
        <dbReference type="Rhea" id="RHEA:41868"/>
        <dbReference type="Rhea" id="RHEA-COMP:9623"/>
        <dbReference type="Rhea" id="RHEA-COMP:9640"/>
        <dbReference type="Rhea" id="RHEA-COMP:9641"/>
        <dbReference type="Rhea" id="RHEA-COMP:9685"/>
        <dbReference type="ChEBI" id="CHEBI:15378"/>
        <dbReference type="ChEBI" id="CHEBI:16526"/>
        <dbReference type="ChEBI" id="CHEBI:64479"/>
        <dbReference type="ChEBI" id="CHEBI:78449"/>
        <dbReference type="ChEBI" id="CHEBI:78468"/>
        <dbReference type="ChEBI" id="CHEBI:78469"/>
    </reaction>
    <physiologicalReaction direction="left-to-right" evidence="39">
        <dbReference type="Rhea" id="RHEA:41869"/>
    </physiologicalReaction>
</comment>
<evidence type="ECO:0000256" key="21">
    <source>
        <dbReference type="ARBA" id="ARBA00047451"/>
    </source>
</evidence>
<keyword evidence="54" id="KW-1185">Reference proteome</keyword>
<dbReference type="SMART" id="SM00829">
    <property type="entry name" value="PKS_ER"/>
    <property type="match status" value="1"/>
</dbReference>
<comment type="catalytic activity">
    <reaction evidence="24">
        <text>(2E)-hexadecenoyl-[ACP] + NADPH + H(+) = hexadecanoyl-[ACP] + NADP(+)</text>
        <dbReference type="Rhea" id="RHEA:41912"/>
        <dbReference type="Rhea" id="RHEA-COMP:9651"/>
        <dbReference type="Rhea" id="RHEA-COMP:9652"/>
        <dbReference type="ChEBI" id="CHEBI:15378"/>
        <dbReference type="ChEBI" id="CHEBI:57783"/>
        <dbReference type="ChEBI" id="CHEBI:58349"/>
        <dbReference type="ChEBI" id="CHEBI:78481"/>
        <dbReference type="ChEBI" id="CHEBI:78483"/>
    </reaction>
    <physiologicalReaction direction="left-to-right" evidence="24">
        <dbReference type="Rhea" id="RHEA:41913"/>
    </physiologicalReaction>
</comment>
<comment type="catalytic activity">
    <reaction evidence="19">
        <text>a (3R)-hydroxyacyl-[ACP] + NADP(+) = a 3-oxoacyl-[ACP] + NADPH + H(+)</text>
        <dbReference type="Rhea" id="RHEA:17397"/>
        <dbReference type="Rhea" id="RHEA-COMP:9916"/>
        <dbReference type="Rhea" id="RHEA-COMP:9945"/>
        <dbReference type="ChEBI" id="CHEBI:15378"/>
        <dbReference type="ChEBI" id="CHEBI:57783"/>
        <dbReference type="ChEBI" id="CHEBI:58349"/>
        <dbReference type="ChEBI" id="CHEBI:78776"/>
        <dbReference type="ChEBI" id="CHEBI:78827"/>
        <dbReference type="EC" id="1.1.1.100"/>
    </reaction>
    <physiologicalReaction direction="right-to-left" evidence="19">
        <dbReference type="Rhea" id="RHEA:17399"/>
    </physiologicalReaction>
</comment>
<feature type="domain" description="PKS/mFAS DH" evidence="52">
    <location>
        <begin position="933"/>
        <end position="1265"/>
    </location>
</feature>
<evidence type="ECO:0000259" key="51">
    <source>
        <dbReference type="PROSITE" id="PS52004"/>
    </source>
</evidence>
<comment type="catalytic activity">
    <reaction evidence="37">
        <text>3-oxotetradecanoyl-[ACP] + NADPH + H(+) = (3R)-hydroxytetradecanoyl-[ACP] + NADP(+)</text>
        <dbReference type="Rhea" id="RHEA:41888"/>
        <dbReference type="Rhea" id="RHEA-COMP:9645"/>
        <dbReference type="Rhea" id="RHEA-COMP:9646"/>
        <dbReference type="ChEBI" id="CHEBI:15378"/>
        <dbReference type="ChEBI" id="CHEBI:57783"/>
        <dbReference type="ChEBI" id="CHEBI:58349"/>
        <dbReference type="ChEBI" id="CHEBI:78473"/>
        <dbReference type="ChEBI" id="CHEBI:78474"/>
    </reaction>
    <physiologicalReaction direction="left-to-right" evidence="37">
        <dbReference type="Rhea" id="RHEA:41889"/>
    </physiologicalReaction>
</comment>
<dbReference type="GO" id="GO:0016297">
    <property type="term" value="F:fatty acyl-[ACP] hydrolase activity"/>
    <property type="evidence" value="ECO:0007669"/>
    <property type="project" value="UniProtKB-EC"/>
</dbReference>
<evidence type="ECO:0000256" key="25">
    <source>
        <dbReference type="ARBA" id="ARBA00047897"/>
    </source>
</evidence>
<evidence type="ECO:0000256" key="45">
    <source>
        <dbReference type="ARBA" id="ARBA00049521"/>
    </source>
</evidence>
<evidence type="ECO:0000256" key="9">
    <source>
        <dbReference type="ARBA" id="ARBA00023373"/>
    </source>
</evidence>
<comment type="catalytic activity">
    <reaction evidence="23">
        <text>dodecanoyl-[ACP] + malonyl-[ACP] + H(+) = 3-oxotetradecanoyl-[ACP] + holo-[ACP] + CO2</text>
        <dbReference type="Rhea" id="RHEA:41884"/>
        <dbReference type="Rhea" id="RHEA-COMP:9623"/>
        <dbReference type="Rhea" id="RHEA-COMP:9644"/>
        <dbReference type="Rhea" id="RHEA-COMP:9645"/>
        <dbReference type="Rhea" id="RHEA-COMP:9685"/>
        <dbReference type="ChEBI" id="CHEBI:15378"/>
        <dbReference type="ChEBI" id="CHEBI:16526"/>
        <dbReference type="ChEBI" id="CHEBI:64479"/>
        <dbReference type="ChEBI" id="CHEBI:65264"/>
        <dbReference type="ChEBI" id="CHEBI:78449"/>
        <dbReference type="ChEBI" id="CHEBI:78473"/>
    </reaction>
    <physiologicalReaction direction="left-to-right" evidence="23">
        <dbReference type="Rhea" id="RHEA:41885"/>
    </physiologicalReaction>
</comment>
<comment type="catalytic activity">
    <reaction evidence="36">
        <text>hexadecanoyl-[ACP] + H2O = hexadecanoate + holo-[ACP] + H(+)</text>
        <dbReference type="Rhea" id="RHEA:41932"/>
        <dbReference type="Rhea" id="RHEA-COMP:9652"/>
        <dbReference type="Rhea" id="RHEA-COMP:9685"/>
        <dbReference type="ChEBI" id="CHEBI:7896"/>
        <dbReference type="ChEBI" id="CHEBI:15377"/>
        <dbReference type="ChEBI" id="CHEBI:15378"/>
        <dbReference type="ChEBI" id="CHEBI:64479"/>
        <dbReference type="ChEBI" id="CHEBI:78483"/>
        <dbReference type="EC" id="3.1.2.14"/>
    </reaction>
    <physiologicalReaction direction="left-to-right" evidence="36">
        <dbReference type="Rhea" id="RHEA:41933"/>
    </physiologicalReaction>
</comment>
<dbReference type="EMBL" id="SDOX01000010">
    <property type="protein sequence ID" value="TFJ85927.1"/>
    <property type="molecule type" value="Genomic_DNA"/>
</dbReference>
<comment type="catalytic activity">
    <reaction evidence="42">
        <text>3-oxohexadecanoyl-[ACP] + NADPH + H(+) = (3R)-hydroxyhexadecanoyl-[ACP] + NADP(+)</text>
        <dbReference type="Rhea" id="RHEA:41904"/>
        <dbReference type="Rhea" id="RHEA-COMP:9649"/>
        <dbReference type="Rhea" id="RHEA-COMP:9650"/>
        <dbReference type="ChEBI" id="CHEBI:15378"/>
        <dbReference type="ChEBI" id="CHEBI:57783"/>
        <dbReference type="ChEBI" id="CHEBI:58349"/>
        <dbReference type="ChEBI" id="CHEBI:78478"/>
        <dbReference type="ChEBI" id="CHEBI:78480"/>
    </reaction>
    <physiologicalReaction direction="left-to-right" evidence="42">
        <dbReference type="Rhea" id="RHEA:41905"/>
    </physiologicalReaction>
</comment>
<dbReference type="InterPro" id="IPR036291">
    <property type="entry name" value="NAD(P)-bd_dom_sf"/>
</dbReference>
<feature type="region of interest" description="N-terminal hotdog fold" evidence="47">
    <location>
        <begin position="933"/>
        <end position="1079"/>
    </location>
</feature>
<dbReference type="Proteomes" id="UP000355283">
    <property type="component" value="Unassembled WGS sequence"/>
</dbReference>
<dbReference type="SUPFAM" id="SSF51735">
    <property type="entry name" value="NAD(P)-binding Rossmann-fold domains"/>
    <property type="match status" value="3"/>
</dbReference>
<dbReference type="Pfam" id="PF08659">
    <property type="entry name" value="KR"/>
    <property type="match status" value="1"/>
</dbReference>
<evidence type="ECO:0000256" key="31">
    <source>
        <dbReference type="ARBA" id="ARBA00048420"/>
    </source>
</evidence>
<comment type="catalytic activity">
    <reaction evidence="13">
        <text>(3R)-hydroxyoctadecanoyl-[ACP] = (2E)-octadecenoyl-[ACP] + H2O</text>
        <dbReference type="Rhea" id="RHEA:41924"/>
        <dbReference type="Rhea" id="RHEA-COMP:9654"/>
        <dbReference type="Rhea" id="RHEA-COMP:9655"/>
        <dbReference type="ChEBI" id="CHEBI:15377"/>
        <dbReference type="ChEBI" id="CHEBI:78488"/>
        <dbReference type="ChEBI" id="CHEBI:78489"/>
    </reaction>
    <physiologicalReaction direction="left-to-right" evidence="13">
        <dbReference type="Rhea" id="RHEA:41925"/>
    </physiologicalReaction>
</comment>
<evidence type="ECO:0000256" key="1">
    <source>
        <dbReference type="ARBA" id="ARBA00005189"/>
    </source>
</evidence>
<evidence type="ECO:0000256" key="12">
    <source>
        <dbReference type="ARBA" id="ARBA00023398"/>
    </source>
</evidence>
<evidence type="ECO:0000259" key="50">
    <source>
        <dbReference type="PROSITE" id="PS50075"/>
    </source>
</evidence>
<dbReference type="PROSITE" id="PS50075">
    <property type="entry name" value="CARRIER"/>
    <property type="match status" value="1"/>
</dbReference>
<evidence type="ECO:0000256" key="13">
    <source>
        <dbReference type="ARBA" id="ARBA00023399"/>
    </source>
</evidence>
<comment type="catalytic activity">
    <reaction evidence="9">
        <text>(3R)-hydroxyhexanoyl-[ACP] = (2E)-hexenoyl-[ACP] + H2O</text>
        <dbReference type="Rhea" id="RHEA:41828"/>
        <dbReference type="Rhea" id="RHEA-COMP:9630"/>
        <dbReference type="Rhea" id="RHEA-COMP:9631"/>
        <dbReference type="ChEBI" id="CHEBI:15377"/>
        <dbReference type="ChEBI" id="CHEBI:78457"/>
        <dbReference type="ChEBI" id="CHEBI:78458"/>
    </reaction>
    <physiologicalReaction direction="left-to-right" evidence="9">
        <dbReference type="Rhea" id="RHEA:41829"/>
    </physiologicalReaction>
</comment>
<comment type="catalytic activity">
    <reaction evidence="34">
        <text>a 2,3-saturated acyl-[ACP] + NADP(+) = a (2E)-enoyl-[ACP] + NADPH + H(+)</text>
        <dbReference type="Rhea" id="RHEA:22564"/>
        <dbReference type="Rhea" id="RHEA-COMP:9925"/>
        <dbReference type="Rhea" id="RHEA-COMP:9926"/>
        <dbReference type="ChEBI" id="CHEBI:15378"/>
        <dbReference type="ChEBI" id="CHEBI:57783"/>
        <dbReference type="ChEBI" id="CHEBI:58349"/>
        <dbReference type="ChEBI" id="CHEBI:78784"/>
        <dbReference type="ChEBI" id="CHEBI:78785"/>
        <dbReference type="EC" id="1.3.1.39"/>
    </reaction>
    <physiologicalReaction direction="right-to-left" evidence="34">
        <dbReference type="Rhea" id="RHEA:22566"/>
    </physiologicalReaction>
</comment>
<comment type="catalytic activity">
    <reaction evidence="28">
        <text>hexadecanoyl-[ACP] + malonyl-[ACP] + H(+) = 3-oxooctadecanoyl-[ACP] + holo-[ACP] + CO2</text>
        <dbReference type="Rhea" id="RHEA:41916"/>
        <dbReference type="Rhea" id="RHEA-COMP:9623"/>
        <dbReference type="Rhea" id="RHEA-COMP:9652"/>
        <dbReference type="Rhea" id="RHEA-COMP:9653"/>
        <dbReference type="Rhea" id="RHEA-COMP:9685"/>
        <dbReference type="ChEBI" id="CHEBI:15378"/>
        <dbReference type="ChEBI" id="CHEBI:16526"/>
        <dbReference type="ChEBI" id="CHEBI:64479"/>
        <dbReference type="ChEBI" id="CHEBI:78449"/>
        <dbReference type="ChEBI" id="CHEBI:78483"/>
        <dbReference type="ChEBI" id="CHEBI:78487"/>
    </reaction>
    <physiologicalReaction direction="left-to-right" evidence="28">
        <dbReference type="Rhea" id="RHEA:41917"/>
    </physiologicalReaction>
</comment>
<dbReference type="InterPro" id="IPR029058">
    <property type="entry name" value="AB_hydrolase_fold"/>
</dbReference>
<evidence type="ECO:0000313" key="54">
    <source>
        <dbReference type="Proteomes" id="UP000355283"/>
    </source>
</evidence>
<comment type="catalytic activity">
    <reaction evidence="32">
        <text>a fatty acyl-[ACP] + malonyl-[ACP] + H(+) = a 3-oxoacyl-[ACP] + holo-[ACP] + CO2</text>
        <dbReference type="Rhea" id="RHEA:22836"/>
        <dbReference type="Rhea" id="RHEA-COMP:9623"/>
        <dbReference type="Rhea" id="RHEA-COMP:9685"/>
        <dbReference type="Rhea" id="RHEA-COMP:9916"/>
        <dbReference type="Rhea" id="RHEA-COMP:14125"/>
        <dbReference type="ChEBI" id="CHEBI:15378"/>
        <dbReference type="ChEBI" id="CHEBI:16526"/>
        <dbReference type="ChEBI" id="CHEBI:64479"/>
        <dbReference type="ChEBI" id="CHEBI:78449"/>
        <dbReference type="ChEBI" id="CHEBI:78776"/>
        <dbReference type="ChEBI" id="CHEBI:138651"/>
        <dbReference type="EC" id="2.3.1.41"/>
    </reaction>
    <physiologicalReaction direction="left-to-right" evidence="32">
        <dbReference type="Rhea" id="RHEA:22837"/>
    </physiologicalReaction>
</comment>
<comment type="catalytic activity">
    <reaction evidence="10">
        <text>(3R)-hydroxydecanoyl-[ACP] = (2E)-decenoyl-[ACP] + H2O</text>
        <dbReference type="Rhea" id="RHEA:41860"/>
        <dbReference type="Rhea" id="RHEA-COMP:9638"/>
        <dbReference type="Rhea" id="RHEA-COMP:9639"/>
        <dbReference type="ChEBI" id="CHEBI:15377"/>
        <dbReference type="ChEBI" id="CHEBI:78466"/>
        <dbReference type="ChEBI" id="CHEBI:78467"/>
    </reaction>
    <physiologicalReaction direction="left-to-right" evidence="10">
        <dbReference type="Rhea" id="RHEA:41861"/>
    </physiologicalReaction>
</comment>
<evidence type="ECO:0000256" key="3">
    <source>
        <dbReference type="ARBA" id="ARBA00022553"/>
    </source>
</evidence>
<comment type="catalytic activity">
    <reaction evidence="21">
        <text>tetradecanoyl-[ACP] + malonyl-[ACP] + H(+) = 3-oxohexadecanoyl-[ACP] + holo-[ACP] + CO2</text>
        <dbReference type="Rhea" id="RHEA:41900"/>
        <dbReference type="Rhea" id="RHEA-COMP:9623"/>
        <dbReference type="Rhea" id="RHEA-COMP:9648"/>
        <dbReference type="Rhea" id="RHEA-COMP:9649"/>
        <dbReference type="Rhea" id="RHEA-COMP:9685"/>
        <dbReference type="ChEBI" id="CHEBI:15378"/>
        <dbReference type="ChEBI" id="CHEBI:16526"/>
        <dbReference type="ChEBI" id="CHEBI:64479"/>
        <dbReference type="ChEBI" id="CHEBI:78449"/>
        <dbReference type="ChEBI" id="CHEBI:78477"/>
        <dbReference type="ChEBI" id="CHEBI:78478"/>
    </reaction>
    <physiologicalReaction direction="left-to-right" evidence="21">
        <dbReference type="Rhea" id="RHEA:41901"/>
    </physiologicalReaction>
</comment>
<comment type="pathway">
    <text evidence="1">Lipid metabolism.</text>
</comment>
<dbReference type="Pfam" id="PF00109">
    <property type="entry name" value="ketoacyl-synt"/>
    <property type="match status" value="1"/>
</dbReference>
<evidence type="ECO:0000256" key="2">
    <source>
        <dbReference type="ARBA" id="ARBA00022450"/>
    </source>
</evidence>
<evidence type="ECO:0000256" key="46">
    <source>
        <dbReference type="ARBA" id="ARBA00049533"/>
    </source>
</evidence>
<evidence type="ECO:0000256" key="15">
    <source>
        <dbReference type="ARBA" id="ARBA00023402"/>
    </source>
</evidence>
<dbReference type="InterPro" id="IPR018201">
    <property type="entry name" value="Ketoacyl_synth_AS"/>
</dbReference>
<comment type="catalytic activity">
    <reaction evidence="7">
        <text>(3R)-hydroxyoctanoyl-[ACP] = (2E)-octenoyl-[ACP] + H2O</text>
        <dbReference type="Rhea" id="RHEA:41844"/>
        <dbReference type="Rhea" id="RHEA-COMP:9634"/>
        <dbReference type="Rhea" id="RHEA-COMP:9635"/>
        <dbReference type="ChEBI" id="CHEBI:15377"/>
        <dbReference type="ChEBI" id="CHEBI:78461"/>
        <dbReference type="ChEBI" id="CHEBI:78462"/>
    </reaction>
    <physiologicalReaction direction="left-to-right" evidence="7">
        <dbReference type="Rhea" id="RHEA:41845"/>
    </physiologicalReaction>
</comment>
<dbReference type="PROSITE" id="PS00606">
    <property type="entry name" value="KS3_1"/>
    <property type="match status" value="1"/>
</dbReference>
<dbReference type="InterPro" id="IPR013154">
    <property type="entry name" value="ADH-like_N"/>
</dbReference>
<feature type="domain" description="Ketosynthase family 3 (KS3)" evidence="51">
    <location>
        <begin position="25"/>
        <end position="471"/>
    </location>
</feature>
<comment type="catalytic activity">
    <reaction evidence="12">
        <text>(3R)-hydroxytetradecanoyl-[ACP] = (2E)-tetradecenoyl-[ACP] + H2O</text>
        <dbReference type="Rhea" id="RHEA:41892"/>
        <dbReference type="Rhea" id="RHEA-COMP:9646"/>
        <dbReference type="Rhea" id="RHEA-COMP:9647"/>
        <dbReference type="ChEBI" id="CHEBI:15377"/>
        <dbReference type="ChEBI" id="CHEBI:78474"/>
        <dbReference type="ChEBI" id="CHEBI:78475"/>
    </reaction>
    <physiologicalReaction direction="left-to-right" evidence="12">
        <dbReference type="Rhea" id="RHEA:41893"/>
    </physiologicalReaction>
</comment>
<evidence type="ECO:0000256" key="35">
    <source>
        <dbReference type="ARBA" id="ARBA00048691"/>
    </source>
</evidence>
<dbReference type="OrthoDB" id="9992527at2759"/>
<organism evidence="53 54">
    <name type="scientific">Nannochloropsis salina CCMP1776</name>
    <dbReference type="NCBI Taxonomy" id="1027361"/>
    <lineage>
        <taxon>Eukaryota</taxon>
        <taxon>Sar</taxon>
        <taxon>Stramenopiles</taxon>
        <taxon>Ochrophyta</taxon>
        <taxon>Eustigmatophyceae</taxon>
        <taxon>Eustigmatales</taxon>
        <taxon>Monodopsidaceae</taxon>
        <taxon>Microchloropsis</taxon>
        <taxon>Microchloropsis salina</taxon>
    </lineage>
</organism>
<dbReference type="InterPro" id="IPR001031">
    <property type="entry name" value="Thioesterase"/>
</dbReference>
<dbReference type="Pfam" id="PF00698">
    <property type="entry name" value="Acyl_transf_1"/>
    <property type="match status" value="1"/>
</dbReference>
<feature type="domain" description="Carrier" evidence="50">
    <location>
        <begin position="2344"/>
        <end position="2423"/>
    </location>
</feature>
<evidence type="ECO:0000256" key="24">
    <source>
        <dbReference type="ARBA" id="ARBA00047810"/>
    </source>
</evidence>
<evidence type="ECO:0000256" key="22">
    <source>
        <dbReference type="ARBA" id="ARBA00047500"/>
    </source>
</evidence>
<comment type="catalytic activity">
    <reaction evidence="8">
        <text>(3R)-hydroxydodecanoyl-[ACP] = (2E)-dodecenoyl-[ACP] + H2O</text>
        <dbReference type="Rhea" id="RHEA:41876"/>
        <dbReference type="Rhea" id="RHEA-COMP:9642"/>
        <dbReference type="Rhea" id="RHEA-COMP:9643"/>
        <dbReference type="ChEBI" id="CHEBI:15377"/>
        <dbReference type="ChEBI" id="CHEBI:78470"/>
        <dbReference type="ChEBI" id="CHEBI:78472"/>
    </reaction>
    <physiologicalReaction direction="left-to-right" evidence="8">
        <dbReference type="Rhea" id="RHEA:41877"/>
    </physiologicalReaction>
</comment>
<evidence type="ECO:0000256" key="20">
    <source>
        <dbReference type="ARBA" id="ARBA00047440"/>
    </source>
</evidence>
<dbReference type="SUPFAM" id="SSF50129">
    <property type="entry name" value="GroES-like"/>
    <property type="match status" value="1"/>
</dbReference>
<dbReference type="CDD" id="cd05195">
    <property type="entry name" value="enoyl_red"/>
    <property type="match status" value="1"/>
</dbReference>
<dbReference type="Gene3D" id="3.30.70.3290">
    <property type="match status" value="1"/>
</dbReference>
<dbReference type="Pfam" id="PF08240">
    <property type="entry name" value="ADH_N"/>
    <property type="match status" value="1"/>
</dbReference>
<feature type="region of interest" description="Disordered" evidence="48">
    <location>
        <begin position="2838"/>
        <end position="2887"/>
    </location>
</feature>
<evidence type="ECO:0000256" key="8">
    <source>
        <dbReference type="ARBA" id="ARBA00023351"/>
    </source>
</evidence>
<dbReference type="InterPro" id="IPR001227">
    <property type="entry name" value="Ac_transferase_dom_sf"/>
</dbReference>
<dbReference type="InterPro" id="IPR014031">
    <property type="entry name" value="Ketoacyl_synth_C"/>
</dbReference>
<comment type="catalytic activity">
    <reaction evidence="35">
        <text>holo-[ACP] + acetyl-CoA = acetyl-[ACP] + CoA</text>
        <dbReference type="Rhea" id="RHEA:41788"/>
        <dbReference type="Rhea" id="RHEA-COMP:9621"/>
        <dbReference type="Rhea" id="RHEA-COMP:9685"/>
        <dbReference type="ChEBI" id="CHEBI:57287"/>
        <dbReference type="ChEBI" id="CHEBI:57288"/>
        <dbReference type="ChEBI" id="CHEBI:64479"/>
        <dbReference type="ChEBI" id="CHEBI:78446"/>
        <dbReference type="EC" id="2.3.1.38"/>
    </reaction>
    <physiologicalReaction direction="left-to-right" evidence="35">
        <dbReference type="Rhea" id="RHEA:41789"/>
    </physiologicalReaction>
</comment>
<evidence type="ECO:0000256" key="26">
    <source>
        <dbReference type="ARBA" id="ARBA00047953"/>
    </source>
</evidence>
<keyword evidence="2" id="KW-0596">Phosphopantetheine</keyword>
<comment type="catalytic activity">
    <reaction evidence="33">
        <text>3-oxohexanoyl-[ACP] + NADPH + H(+) = (3R)-hydroxyhexanoyl-[ACP] + NADP(+)</text>
        <dbReference type="Rhea" id="RHEA:41824"/>
        <dbReference type="Rhea" id="RHEA-COMP:9629"/>
        <dbReference type="Rhea" id="RHEA-COMP:9630"/>
        <dbReference type="ChEBI" id="CHEBI:15378"/>
        <dbReference type="ChEBI" id="CHEBI:57783"/>
        <dbReference type="ChEBI" id="CHEBI:58349"/>
        <dbReference type="ChEBI" id="CHEBI:78456"/>
        <dbReference type="ChEBI" id="CHEBI:78457"/>
    </reaction>
    <physiologicalReaction direction="left-to-right" evidence="33">
        <dbReference type="Rhea" id="RHEA:41825"/>
    </physiologicalReaction>
</comment>
<comment type="catalytic activity">
    <reaction evidence="22">
        <text>(2E)-butenoyl-[ACP] + NADPH + H(+) = butanoyl-[ACP] + NADP(+)</text>
        <dbReference type="Rhea" id="RHEA:41812"/>
        <dbReference type="Rhea" id="RHEA-COMP:9627"/>
        <dbReference type="Rhea" id="RHEA-COMP:9628"/>
        <dbReference type="ChEBI" id="CHEBI:15378"/>
        <dbReference type="ChEBI" id="CHEBI:57783"/>
        <dbReference type="ChEBI" id="CHEBI:58349"/>
        <dbReference type="ChEBI" id="CHEBI:78453"/>
        <dbReference type="ChEBI" id="CHEBI:78454"/>
    </reaction>
    <physiologicalReaction direction="left-to-right" evidence="22">
        <dbReference type="Rhea" id="RHEA:41813"/>
    </physiologicalReaction>
</comment>
<dbReference type="GO" id="GO:0006633">
    <property type="term" value="P:fatty acid biosynthetic process"/>
    <property type="evidence" value="ECO:0007669"/>
    <property type="project" value="InterPro"/>
</dbReference>
<keyword evidence="49" id="KW-1133">Transmembrane helix</keyword>
<feature type="active site" description="Proton acceptor; for dehydratase activity" evidence="47">
    <location>
        <position position="977"/>
    </location>
</feature>
<evidence type="ECO:0000256" key="37">
    <source>
        <dbReference type="ARBA" id="ARBA00048935"/>
    </source>
</evidence>
<evidence type="ECO:0000256" key="14">
    <source>
        <dbReference type="ARBA" id="ARBA00023401"/>
    </source>
</evidence>
<comment type="catalytic activity">
    <reaction evidence="26">
        <text>3-oxobutanoyl-[ACP] + NADPH + H(+) = (3R)-hydroxybutanoyl-[ACP] + NADP(+)</text>
        <dbReference type="Rhea" id="RHEA:41804"/>
        <dbReference type="Rhea" id="RHEA-COMP:9625"/>
        <dbReference type="Rhea" id="RHEA-COMP:9626"/>
        <dbReference type="ChEBI" id="CHEBI:15378"/>
        <dbReference type="ChEBI" id="CHEBI:57783"/>
        <dbReference type="ChEBI" id="CHEBI:58349"/>
        <dbReference type="ChEBI" id="CHEBI:78450"/>
        <dbReference type="ChEBI" id="CHEBI:78451"/>
    </reaction>
    <physiologicalReaction direction="left-to-right" evidence="26">
        <dbReference type="Rhea" id="RHEA:41805"/>
    </physiologicalReaction>
</comment>
<comment type="catalytic activity">
    <reaction evidence="17">
        <text>3-oxooctadecanoyl-[ACP] + NADPH + H(+) = (3R)-hydroxyoctadecanoyl-[ACP] + NADP(+)</text>
        <dbReference type="Rhea" id="RHEA:41920"/>
        <dbReference type="Rhea" id="RHEA-COMP:9653"/>
        <dbReference type="Rhea" id="RHEA-COMP:9654"/>
        <dbReference type="ChEBI" id="CHEBI:15378"/>
        <dbReference type="ChEBI" id="CHEBI:57783"/>
        <dbReference type="ChEBI" id="CHEBI:58349"/>
        <dbReference type="ChEBI" id="CHEBI:78487"/>
        <dbReference type="ChEBI" id="CHEBI:78488"/>
    </reaction>
    <physiologicalReaction direction="left-to-right" evidence="17">
        <dbReference type="Rhea" id="RHEA:41921"/>
    </physiologicalReaction>
</comment>
<dbReference type="InterPro" id="IPR050091">
    <property type="entry name" value="PKS_NRPS_Biosynth_Enz"/>
</dbReference>
<evidence type="ECO:0000256" key="17">
    <source>
        <dbReference type="ARBA" id="ARBA00047300"/>
    </source>
</evidence>
<dbReference type="GO" id="GO:0004313">
    <property type="term" value="F:[acyl-carrier-protein] S-acetyltransferase activity"/>
    <property type="evidence" value="ECO:0007669"/>
    <property type="project" value="UniProtKB-EC"/>
</dbReference>
<dbReference type="SUPFAM" id="SSF52151">
    <property type="entry name" value="FabD/lysophospholipase-like"/>
    <property type="match status" value="1"/>
</dbReference>
<dbReference type="GO" id="GO:0141148">
    <property type="term" value="F:enoyl-[acyl-carrier-protein] reductase (NADPH) activity"/>
    <property type="evidence" value="ECO:0007669"/>
    <property type="project" value="UniProtKB-EC"/>
</dbReference>
<dbReference type="Gene3D" id="1.10.1200.10">
    <property type="entry name" value="ACP-like"/>
    <property type="match status" value="1"/>
</dbReference>
<protein>
    <submittedName>
        <fullName evidence="53">Uncharacterized protein</fullName>
    </submittedName>
</protein>
<feature type="region of interest" description="C-terminal hotdog fold" evidence="47">
    <location>
        <begin position="1114"/>
        <end position="1265"/>
    </location>
</feature>
<feature type="transmembrane region" description="Helical" evidence="49">
    <location>
        <begin position="2703"/>
        <end position="2724"/>
    </location>
</feature>
<comment type="catalytic activity">
    <reaction evidence="25">
        <text>(2E)-hexenoyl-[ACP] + NADPH + H(+) = hexanoyl-[ACP] + NADP(+)</text>
        <dbReference type="Rhea" id="RHEA:41832"/>
        <dbReference type="Rhea" id="RHEA-COMP:9631"/>
        <dbReference type="Rhea" id="RHEA-COMP:9632"/>
        <dbReference type="ChEBI" id="CHEBI:15378"/>
        <dbReference type="ChEBI" id="CHEBI:57783"/>
        <dbReference type="ChEBI" id="CHEBI:58349"/>
        <dbReference type="ChEBI" id="CHEBI:78458"/>
        <dbReference type="ChEBI" id="CHEBI:78459"/>
    </reaction>
    <physiologicalReaction direction="left-to-right" evidence="25">
        <dbReference type="Rhea" id="RHEA:41833"/>
    </physiologicalReaction>
</comment>
<dbReference type="Pfam" id="PF00975">
    <property type="entry name" value="Thioesterase"/>
    <property type="match status" value="1"/>
</dbReference>
<dbReference type="InterPro" id="IPR020841">
    <property type="entry name" value="PKS_Beta-ketoAc_synthase_dom"/>
</dbReference>
<dbReference type="InterPro" id="IPR016039">
    <property type="entry name" value="Thiolase-like"/>
</dbReference>
<dbReference type="InterPro" id="IPR020843">
    <property type="entry name" value="ER"/>
</dbReference>
<dbReference type="SMART" id="SM00825">
    <property type="entry name" value="PKS_KS"/>
    <property type="match status" value="1"/>
</dbReference>
<gene>
    <name evidence="53" type="ORF">NSK_002747</name>
</gene>
<comment type="function">
    <text evidence="16">Fatty acid synthetase is a multifunctional enzyme that catalyzes the de novo biosynthesis of long-chain saturated fatty acids starting from acetyl-CoA and malonyl-CoA in the presence of NADPH. This multifunctional protein contains 7 catalytic activities and a site for the binding of the prosthetic group 4'-phosphopantetheine of the acyl carrier protein ([ACP]) domain.</text>
</comment>
<comment type="catalytic activity">
    <reaction evidence="29">
        <text>(2E)-dodecenoyl-[ACP] + NADPH + H(+) = dodecanoyl-[ACP] + NADP(+)</text>
        <dbReference type="Rhea" id="RHEA:41880"/>
        <dbReference type="Rhea" id="RHEA-COMP:9643"/>
        <dbReference type="Rhea" id="RHEA-COMP:9644"/>
        <dbReference type="ChEBI" id="CHEBI:15378"/>
        <dbReference type="ChEBI" id="CHEBI:57783"/>
        <dbReference type="ChEBI" id="CHEBI:58349"/>
        <dbReference type="ChEBI" id="CHEBI:65264"/>
        <dbReference type="ChEBI" id="CHEBI:78472"/>
    </reaction>
    <physiologicalReaction direction="left-to-right" evidence="29">
        <dbReference type="Rhea" id="RHEA:41881"/>
    </physiologicalReaction>
</comment>
<comment type="catalytic activity">
    <reaction evidence="30">
        <text>tetradecanoyl-[ACP] + H2O = tetradecanoate + holo-[ACP] + H(+)</text>
        <dbReference type="Rhea" id="RHEA:30123"/>
        <dbReference type="Rhea" id="RHEA-COMP:9648"/>
        <dbReference type="Rhea" id="RHEA-COMP:9685"/>
        <dbReference type="ChEBI" id="CHEBI:15377"/>
        <dbReference type="ChEBI" id="CHEBI:15378"/>
        <dbReference type="ChEBI" id="CHEBI:30807"/>
        <dbReference type="ChEBI" id="CHEBI:64479"/>
        <dbReference type="ChEBI" id="CHEBI:78477"/>
        <dbReference type="EC" id="3.1.2.14"/>
    </reaction>
    <physiologicalReaction direction="left-to-right" evidence="30">
        <dbReference type="Rhea" id="RHEA:30124"/>
    </physiologicalReaction>
</comment>
<feature type="region of interest" description="Disordered" evidence="48">
    <location>
        <begin position="2423"/>
        <end position="2444"/>
    </location>
</feature>
<dbReference type="SUPFAM" id="SSF55048">
    <property type="entry name" value="Probable ACP-binding domain of malonyl-CoA ACP transacylase"/>
    <property type="match status" value="1"/>
</dbReference>
<dbReference type="PROSITE" id="PS52019">
    <property type="entry name" value="PKS_MFAS_DH"/>
    <property type="match status" value="1"/>
</dbReference>
<comment type="catalytic activity">
    <reaction evidence="11">
        <text>a (3R)-hydroxyacyl-[ACP] = a (2E)-enoyl-[ACP] + H2O</text>
        <dbReference type="Rhea" id="RHEA:13097"/>
        <dbReference type="Rhea" id="RHEA-COMP:9925"/>
        <dbReference type="Rhea" id="RHEA-COMP:9945"/>
        <dbReference type="ChEBI" id="CHEBI:15377"/>
        <dbReference type="ChEBI" id="CHEBI:78784"/>
        <dbReference type="ChEBI" id="CHEBI:78827"/>
        <dbReference type="EC" id="4.2.1.59"/>
    </reaction>
    <physiologicalReaction direction="left-to-right" evidence="11">
        <dbReference type="Rhea" id="RHEA:13098"/>
    </physiologicalReaction>
</comment>
<reference evidence="53 54" key="1">
    <citation type="submission" date="2019-01" db="EMBL/GenBank/DDBJ databases">
        <title>Nuclear Genome Assembly of the Microalgal Biofuel strain Nannochloropsis salina CCMP1776.</title>
        <authorList>
            <person name="Hovde B."/>
        </authorList>
    </citation>
    <scope>NUCLEOTIDE SEQUENCE [LARGE SCALE GENOMIC DNA]</scope>
    <source>
        <strain evidence="53 54">CCMP1776</strain>
    </source>
</reference>
<dbReference type="SMART" id="SM00822">
    <property type="entry name" value="PKS_KR"/>
    <property type="match status" value="1"/>
</dbReference>
<dbReference type="SUPFAM" id="SSF53901">
    <property type="entry name" value="Thiolase-like"/>
    <property type="match status" value="1"/>
</dbReference>
<dbReference type="Pfam" id="PF22621">
    <property type="entry name" value="CurL-like_PKS_C"/>
    <property type="match status" value="1"/>
</dbReference>
<evidence type="ECO:0000256" key="38">
    <source>
        <dbReference type="ARBA" id="ARBA00049019"/>
    </source>
</evidence>
<evidence type="ECO:0000256" key="44">
    <source>
        <dbReference type="ARBA" id="ARBA00049449"/>
    </source>
</evidence>
<evidence type="ECO:0000256" key="6">
    <source>
        <dbReference type="ARBA" id="ARBA00022898"/>
    </source>
</evidence>
<dbReference type="InterPro" id="IPR016036">
    <property type="entry name" value="Malonyl_transacylase_ACP-bd"/>
</dbReference>
<feature type="compositionally biased region" description="Polar residues" evidence="48">
    <location>
        <begin position="2870"/>
        <end position="2887"/>
    </location>
</feature>
<comment type="catalytic activity">
    <reaction evidence="43">
        <text>3-oxooctanoyl-[ACP] + NADPH + H(+) = (3R)-hydroxyoctanoyl-[ACP] + NADP(+)</text>
        <dbReference type="Rhea" id="RHEA:41840"/>
        <dbReference type="Rhea" id="RHEA-COMP:9633"/>
        <dbReference type="Rhea" id="RHEA-COMP:9634"/>
        <dbReference type="ChEBI" id="CHEBI:15378"/>
        <dbReference type="ChEBI" id="CHEBI:57783"/>
        <dbReference type="ChEBI" id="CHEBI:58349"/>
        <dbReference type="ChEBI" id="CHEBI:78460"/>
        <dbReference type="ChEBI" id="CHEBI:78461"/>
    </reaction>
    <physiologicalReaction direction="left-to-right" evidence="43">
        <dbReference type="Rhea" id="RHEA:41841"/>
    </physiologicalReaction>
</comment>
<dbReference type="PANTHER" id="PTHR43775:SF37">
    <property type="entry name" value="SI:DKEY-61P9.11"/>
    <property type="match status" value="1"/>
</dbReference>
<evidence type="ECO:0000256" key="40">
    <source>
        <dbReference type="ARBA" id="ARBA00049171"/>
    </source>
</evidence>
<dbReference type="Pfam" id="PF13602">
    <property type="entry name" value="ADH_zinc_N_2"/>
    <property type="match status" value="1"/>
</dbReference>
<dbReference type="Gene3D" id="3.40.47.10">
    <property type="match status" value="1"/>
</dbReference>
<evidence type="ECO:0000256" key="49">
    <source>
        <dbReference type="SAM" id="Phobius"/>
    </source>
</evidence>
<feature type="active site" description="Proton donor; for dehydratase activity" evidence="47">
    <location>
        <position position="1179"/>
    </location>
</feature>
<comment type="catalytic activity">
    <reaction evidence="14">
        <text>(3R)-hydroxyhexadecanoyl-[ACP] = (2E)-hexadecenoyl-[ACP] + H2O</text>
        <dbReference type="Rhea" id="RHEA:41908"/>
        <dbReference type="Rhea" id="RHEA-COMP:9650"/>
        <dbReference type="Rhea" id="RHEA-COMP:9651"/>
        <dbReference type="ChEBI" id="CHEBI:15377"/>
        <dbReference type="ChEBI" id="CHEBI:78480"/>
        <dbReference type="ChEBI" id="CHEBI:78481"/>
    </reaction>
    <physiologicalReaction direction="left-to-right" evidence="14">
        <dbReference type="Rhea" id="RHEA:41909"/>
    </physiologicalReaction>
</comment>
<dbReference type="InterPro" id="IPR036736">
    <property type="entry name" value="ACP-like_sf"/>
</dbReference>
<evidence type="ECO:0000256" key="47">
    <source>
        <dbReference type="PROSITE-ProRule" id="PRU01363"/>
    </source>
</evidence>
<evidence type="ECO:0000256" key="30">
    <source>
        <dbReference type="ARBA" id="ARBA00048289"/>
    </source>
</evidence>
<keyword evidence="6" id="KW-0663">Pyridoxal phosphate</keyword>
<comment type="catalytic activity">
    <reaction evidence="45">
        <text>(2E)-decenoyl-[ACP] + NADPH + H(+) = decanoyl-[ACP] + NADP(+)</text>
        <dbReference type="Rhea" id="RHEA:41864"/>
        <dbReference type="Rhea" id="RHEA-COMP:9639"/>
        <dbReference type="Rhea" id="RHEA-COMP:9640"/>
        <dbReference type="ChEBI" id="CHEBI:15378"/>
        <dbReference type="ChEBI" id="CHEBI:57783"/>
        <dbReference type="ChEBI" id="CHEBI:58349"/>
        <dbReference type="ChEBI" id="CHEBI:78467"/>
        <dbReference type="ChEBI" id="CHEBI:78468"/>
    </reaction>
    <physiologicalReaction direction="left-to-right" evidence="45">
        <dbReference type="Rhea" id="RHEA:41865"/>
    </physiologicalReaction>
</comment>
<evidence type="ECO:0000256" key="29">
    <source>
        <dbReference type="ARBA" id="ARBA00048281"/>
    </source>
</evidence>
<dbReference type="Gene3D" id="3.40.50.720">
    <property type="entry name" value="NAD(P)-binding Rossmann-like Domain"/>
    <property type="match status" value="3"/>
</dbReference>
<dbReference type="InterPro" id="IPR014030">
    <property type="entry name" value="Ketoacyl_synth_N"/>
</dbReference>
<comment type="catalytic activity">
    <reaction evidence="20">
        <text>3-oxodecanoyl-[ACP] + NADPH + H(+) = (3R)-hydroxydecanoyl-[ACP] + NADP(+)</text>
        <dbReference type="Rhea" id="RHEA:41856"/>
        <dbReference type="Rhea" id="RHEA-COMP:9637"/>
        <dbReference type="Rhea" id="RHEA-COMP:9638"/>
        <dbReference type="ChEBI" id="CHEBI:15378"/>
        <dbReference type="ChEBI" id="CHEBI:57783"/>
        <dbReference type="ChEBI" id="CHEBI:58349"/>
        <dbReference type="ChEBI" id="CHEBI:78464"/>
        <dbReference type="ChEBI" id="CHEBI:78466"/>
    </reaction>
    <physiologicalReaction direction="left-to-right" evidence="20">
        <dbReference type="Rhea" id="RHEA:41857"/>
    </physiologicalReaction>
</comment>
<comment type="catalytic activity">
    <reaction evidence="27">
        <text>acetyl-[ACP] + malonyl-[ACP] + H(+) = 3-oxobutanoyl-[ACP] + holo-[ACP] + CO2</text>
        <dbReference type="Rhea" id="RHEA:41800"/>
        <dbReference type="Rhea" id="RHEA-COMP:9621"/>
        <dbReference type="Rhea" id="RHEA-COMP:9623"/>
        <dbReference type="Rhea" id="RHEA-COMP:9625"/>
        <dbReference type="Rhea" id="RHEA-COMP:9685"/>
        <dbReference type="ChEBI" id="CHEBI:15378"/>
        <dbReference type="ChEBI" id="CHEBI:16526"/>
        <dbReference type="ChEBI" id="CHEBI:64479"/>
        <dbReference type="ChEBI" id="CHEBI:78446"/>
        <dbReference type="ChEBI" id="CHEBI:78449"/>
        <dbReference type="ChEBI" id="CHEBI:78450"/>
    </reaction>
    <physiologicalReaction direction="left-to-right" evidence="27">
        <dbReference type="Rhea" id="RHEA:41801"/>
    </physiologicalReaction>
</comment>
<evidence type="ECO:0000313" key="53">
    <source>
        <dbReference type="EMBL" id="TFJ85927.1"/>
    </source>
</evidence>
<dbReference type="GO" id="GO:0004315">
    <property type="term" value="F:3-oxoacyl-[acyl-carrier-protein] synthase activity"/>
    <property type="evidence" value="ECO:0007669"/>
    <property type="project" value="UniProtKB-EC"/>
</dbReference>
<dbReference type="InterPro" id="IPR013968">
    <property type="entry name" value="PKS_KR"/>
</dbReference>
<dbReference type="GO" id="GO:0004312">
    <property type="term" value="F:fatty acid synthase activity"/>
    <property type="evidence" value="ECO:0007669"/>
    <property type="project" value="TreeGrafter"/>
</dbReference>
<dbReference type="Gene3D" id="3.40.50.1820">
    <property type="entry name" value="alpha/beta hydrolase"/>
    <property type="match status" value="1"/>
</dbReference>
<comment type="catalytic activity">
    <reaction evidence="40">
        <text>(2E)-tetradecenoyl-[ACP] + NADPH + H(+) = tetradecanoyl-[ACP] + NADP(+)</text>
        <dbReference type="Rhea" id="RHEA:41896"/>
        <dbReference type="Rhea" id="RHEA-COMP:9647"/>
        <dbReference type="Rhea" id="RHEA-COMP:9648"/>
        <dbReference type="ChEBI" id="CHEBI:15378"/>
        <dbReference type="ChEBI" id="CHEBI:57783"/>
        <dbReference type="ChEBI" id="CHEBI:58349"/>
        <dbReference type="ChEBI" id="CHEBI:78475"/>
        <dbReference type="ChEBI" id="CHEBI:78477"/>
    </reaction>
    <physiologicalReaction direction="left-to-right" evidence="40">
        <dbReference type="Rhea" id="RHEA:41897"/>
    </physiologicalReaction>
</comment>
<evidence type="ECO:0000256" key="19">
    <source>
        <dbReference type="ARBA" id="ARBA00047400"/>
    </source>
</evidence>
<dbReference type="InterPro" id="IPR016035">
    <property type="entry name" value="Acyl_Trfase/lysoPLipase"/>
</dbReference>
<evidence type="ECO:0000256" key="16">
    <source>
        <dbReference type="ARBA" id="ARBA00023442"/>
    </source>
</evidence>
<keyword evidence="5" id="KW-0702">S-nitrosylation</keyword>
<comment type="catalytic activity">
    <reaction evidence="31">
        <text>(2E)-octenoyl-[ACP] + NADPH + H(+) = octanoyl-[ACP] + NADP(+)</text>
        <dbReference type="Rhea" id="RHEA:41848"/>
        <dbReference type="Rhea" id="RHEA-COMP:9635"/>
        <dbReference type="Rhea" id="RHEA-COMP:9636"/>
        <dbReference type="ChEBI" id="CHEBI:15378"/>
        <dbReference type="ChEBI" id="CHEBI:57783"/>
        <dbReference type="ChEBI" id="CHEBI:58349"/>
        <dbReference type="ChEBI" id="CHEBI:78462"/>
        <dbReference type="ChEBI" id="CHEBI:78463"/>
    </reaction>
    <physiologicalReaction direction="left-to-right" evidence="31">
        <dbReference type="Rhea" id="RHEA:41849"/>
    </physiologicalReaction>
</comment>
<dbReference type="Gene3D" id="3.10.129.110">
    <property type="entry name" value="Polyketide synthase dehydratase"/>
    <property type="match status" value="1"/>
</dbReference>
<keyword evidence="49" id="KW-0472">Membrane</keyword>
<evidence type="ECO:0000256" key="42">
    <source>
        <dbReference type="ARBA" id="ARBA00049414"/>
    </source>
</evidence>
<dbReference type="FunFam" id="3.40.50.720:FF:000209">
    <property type="entry name" value="Polyketide synthase Pks12"/>
    <property type="match status" value="1"/>
</dbReference>
<evidence type="ECO:0000256" key="43">
    <source>
        <dbReference type="ARBA" id="ARBA00049422"/>
    </source>
</evidence>
<name>A0A4D9D6B7_9STRA</name>
<dbReference type="InterPro" id="IPR011032">
    <property type="entry name" value="GroES-like_sf"/>
</dbReference>
<dbReference type="PROSITE" id="PS52004">
    <property type="entry name" value="KS3_2"/>
    <property type="match status" value="1"/>
</dbReference>
<dbReference type="GO" id="GO:0019171">
    <property type="term" value="F:(3R)-hydroxyacyl-[acyl-carrier-protein] dehydratase activity"/>
    <property type="evidence" value="ECO:0007669"/>
    <property type="project" value="UniProtKB-EC"/>
</dbReference>
<evidence type="ECO:0000256" key="27">
    <source>
        <dbReference type="ARBA" id="ARBA00047961"/>
    </source>
</evidence>
<evidence type="ECO:0000256" key="23">
    <source>
        <dbReference type="ARBA" id="ARBA00047578"/>
    </source>
</evidence>
<comment type="catalytic activity">
    <reaction evidence="18">
        <text>hexanoyl-[ACP] + malonyl-[ACP] + H(+) = 3-oxooctanoyl-[ACP] + holo-[ACP] + CO2</text>
        <dbReference type="Rhea" id="RHEA:41836"/>
        <dbReference type="Rhea" id="RHEA-COMP:9623"/>
        <dbReference type="Rhea" id="RHEA-COMP:9632"/>
        <dbReference type="Rhea" id="RHEA-COMP:9633"/>
        <dbReference type="Rhea" id="RHEA-COMP:9685"/>
        <dbReference type="ChEBI" id="CHEBI:15378"/>
        <dbReference type="ChEBI" id="CHEBI:16526"/>
        <dbReference type="ChEBI" id="CHEBI:64479"/>
        <dbReference type="ChEBI" id="CHEBI:78449"/>
        <dbReference type="ChEBI" id="CHEBI:78459"/>
        <dbReference type="ChEBI" id="CHEBI:78460"/>
    </reaction>
    <physiologicalReaction direction="left-to-right" evidence="18">
        <dbReference type="Rhea" id="RHEA:41837"/>
    </physiologicalReaction>
</comment>
<dbReference type="CDD" id="cd00833">
    <property type="entry name" value="PKS"/>
    <property type="match status" value="1"/>
</dbReference>
<comment type="catalytic activity">
    <reaction evidence="46">
        <text>octanoyl-[ACP] + malonyl-[ACP] + H(+) = 3-oxodecanoyl-[ACP] + holo-[ACP] + CO2</text>
        <dbReference type="Rhea" id="RHEA:41852"/>
        <dbReference type="Rhea" id="RHEA-COMP:9623"/>
        <dbReference type="Rhea" id="RHEA-COMP:9636"/>
        <dbReference type="Rhea" id="RHEA-COMP:9637"/>
        <dbReference type="Rhea" id="RHEA-COMP:9685"/>
        <dbReference type="ChEBI" id="CHEBI:15378"/>
        <dbReference type="ChEBI" id="CHEBI:16526"/>
        <dbReference type="ChEBI" id="CHEBI:64479"/>
        <dbReference type="ChEBI" id="CHEBI:78449"/>
        <dbReference type="ChEBI" id="CHEBI:78463"/>
        <dbReference type="ChEBI" id="CHEBI:78464"/>
    </reaction>
    <physiologicalReaction direction="left-to-right" evidence="46">
        <dbReference type="Rhea" id="RHEA:41853"/>
    </physiologicalReaction>
</comment>
<evidence type="ECO:0000256" key="18">
    <source>
        <dbReference type="ARBA" id="ARBA00047394"/>
    </source>
</evidence>
<keyword evidence="3" id="KW-0597">Phosphoprotein</keyword>
<dbReference type="PANTHER" id="PTHR43775">
    <property type="entry name" value="FATTY ACID SYNTHASE"/>
    <property type="match status" value="1"/>
</dbReference>
<evidence type="ECO:0000256" key="39">
    <source>
        <dbReference type="ARBA" id="ARBA00049109"/>
    </source>
</evidence>
<evidence type="ECO:0000256" key="36">
    <source>
        <dbReference type="ARBA" id="ARBA00048704"/>
    </source>
</evidence>
<dbReference type="Pfam" id="PF02801">
    <property type="entry name" value="Ketoacyl-synt_C"/>
    <property type="match status" value="1"/>
</dbReference>
<sequence length="2887" mass="315177">MDLNTESSANEQSIPFSVDPSYSLQDRIAVNGYAIQLPGDISTGDQLFDLVQAKRQLRQDVVAGKRYPASMVDEREGSVNNSDSNPWRLRSRFANLFTDEEVESYDCHFFRVTDKLARSMDIRQLGILQSVWHALEDAGLPAERLYRTRTGVFAAGYVQVEHAQEAPDETTLRGSLMSSLSDHVAFFLGTHGPSVTLETACSSSLVALSLAVAALRKGDCDYAIVACVNIPQDKDFHLSLQACGVLSTTGTSHPFEDAGPKGYVRAEGYGCIVLRRFRDTIYDGDRVLCTIRNAVAGSAGAVEGLATGAGRMYESPCVWGMKELMARAYEGAGLSPALVSYMECHATGTYVGDVLELEAIGEILGMPRLRKEDEEGHNLLRVASVKSNIGHAEVSAGLFSLAKVIEMMRRRMYLPTAGVTTPRTDFDWEGHNMRVIQTTEPFGPLESTPPVLMGVNSFGIGGSYAHVIVEEYRPPKSSADRILARHAFEGPLLLPLSAVSNAHLKLYAHELLTYFQNTPEVDIRDVCGTMAVNRTAFQYRKALVVGGQDMPGLHLQLKGIVSGPDSQAPEEEKGKRILFAFTGQGAQWVGCGETLMAVPVYREAVLEIDALFQTLSGYSILEKAQTLSAETLRETQHAQPVTFLIQVGIVKLLESSGIWPSIVTGHSAGEVASAYAAGLLTLDEAVQVVYHRSQEQQKLAGCGRLLAVGLGQNEVMDFLASLELSRDNAVEIACVNSPSGTVLAGVEVALNQVKAALPPGTFSAFVQGNIAFHSSHVDPILPNIRCRLNFLDRPGRILARTNISPVFVSTVTGEESTQTDAEYWCRNVRSAVLFQHAVQCIFEDEDTAPDVVLEIGPHKTLAGPVLQTIKAAGREALVLPTLTRNGHCLKVMMDLFAMLFESNVKMNFETLYHALNYSVVDLPKHPFIKTRMHELVHIHNRELVSGLYLKGPVAGSYKSGAYEVEVCDRTFISMMDHKMGGQEILPGCFYVEMALEATGLPCALTNVEFKSMCKIPRSSSGNPPTLVSISFKDVEGSGGEIQSFLVRSTSAKIAVCERDEPLSYTDHCTGLAIKRGEEYDTRCQMRSGAFGLLAPWKLEDIGEKGLATLKKHHTQCLASSTEHAYGIINKEGLSEYGPSFQVISSLHGNEVDDTFLCVVEFDNVEWNRQGGSFGIQLLDAMYQLLFLLPSHDPQIVVYAGGFEAAHFLRKPSSNKLYVFLDHDSTIPYVGRKKSGGDLLVYDENGVLVLAIKAINIIFGASTDTTKLSELVWQSREQNITVSSLECLTDSVQQAEMLIENEESVLDSQRPDNCLSNNAVNVIDTLALSIAKAAQAFQAAHSGSPTVFRVLEVVEDSSLATFAEALGRLTLDPHQIIEVFIGSHDIQALNMAAGTMSGAEKGLRVRKILMPTLDRELADYAFDVVALHAWHTSGKMAWQQSDSNTTSGETQRALNAVTTLESFMTPGSQFWVLGLDGGEKKAWVDVLQPLSPDLRCTTTLVAARMMPRLPTSQRTYVVIAENSHEAALLTKRLTLLAGSACSTIVVTCGANAKAHFQDNAKCWETSLESVLASISVDDGFQGLVFLGGLDDETILGTVAFSRLAKLCQAVMACEQKITALMNDSKQNGQLWIVTEGAYAGKIRPNQGCIQGFTYVIAHELPTLEAYLIDMATDEVTGMTRAQGLEKVAEILANMAREKCYLISNESVLVPRYFPIDMSARRSRLVLPTDSNVAYCCDVSTGLSTPGQVNVLFQSHDVRQPGPDQVTVDIHAAALNFRDVLIAINMLPELSFEGSYYGRHLGMEAAGIVSAIGTNVTHLKVGDRVATAEASCFGNRLNAPANRVVKLVESISFEVAASTQSVYNTAHHALVTIARIKKGDRVLIHAAAGGVGHAAISVCQHIGAIIYATASAGKRATVQNLGVEYIYDSRSTSWFSNVMRDTTYRGVDAVLNSLAGKHQQLGIQALAPGGRFLEIGKLDIYDNAKLGLLALRKNGLFVAIDMDRLALDDPELTIKTTSEVFSLLSTGAYRPIPTTIFPMDRIRDTIELIKAGKHTGKVVLTNYTAHGSNPVPVEVRMPQRVFHPNATYLITGGAGGFGSKMVRWAFARGARHFVITVTKRPERVATLFSDLIATSGCTLETVIADTASRKDMADVVCKYAQGTSMRPPLKAILHVAGVSLDTVLTDVTADDLLKVGSCKALGAWYLHELTKDLSIETFVVISSVASLMGGRGRAAYSSANAFMDALIRHRRSLGLPGTAFNMTSLSDVGILANDIKVRKMQLRSNVEFVRSARALQDLEDAIVCQLPLACELFFRENAVGVYPNRASFLHGGTAQFTLGADAAKTADRALTLKEVLNLVADTIKSISRHKEVLGCSALFSVGMDSFSTVELISRIKQMFGVEINPSKIGPATTVADVAKMIYSQQSGHKSERKASSENQEVKPTLVSSSSAAQLLVRERQADERPTLKSIKSVTSALLSKTASRSQWRANNVSLHEVELEMQQLDKQQTEVRNEVALARKVSHVPNKDHRQPSTPDKAIAPGRYGSGIEGEGVSVPLGCFGFRQQHVIRPVITEQSAKQWLHTEHPVSLAKARLLCLPWAGGTSRVYDMWEIKDVEIVSVVMPGRDSRKDEKAVRDIYLVAEAVVKALRLAGYLDPGEPPLSLFGHSYGAYVALEVAHLLQLQFDFVVDNLFVASAFPPHRRSPIWWYSCGPLLMVHLILGWYGGLPDDYRKLRSSHNREATKLCSADLSAMDFYHCPPDRLLKCPIHALYGSEDRMSPYHACLGWSDFSSKATSLKLLVGHSHLFTLEKDAIPGVLEYFQKTLIPSPKHVAVIRLQRRTSQEPKLQNAKHALKPNKHDRTSQLMGQREPYQLSTVPKSQDETNTAESP</sequence>
<dbReference type="SMART" id="SM00827">
    <property type="entry name" value="PKS_AT"/>
    <property type="match status" value="1"/>
</dbReference>
<dbReference type="InterPro" id="IPR042104">
    <property type="entry name" value="PKS_dehydratase_sf"/>
</dbReference>
<evidence type="ECO:0000256" key="32">
    <source>
        <dbReference type="ARBA" id="ARBA00048506"/>
    </source>
</evidence>
<comment type="caution">
    <text evidence="53">The sequence shown here is derived from an EMBL/GenBank/DDBJ whole genome shotgun (WGS) entry which is preliminary data.</text>
</comment>
<dbReference type="Gene3D" id="3.90.180.10">
    <property type="entry name" value="Medium-chain alcohol dehydrogenases, catalytic domain"/>
    <property type="match status" value="1"/>
</dbReference>
<dbReference type="InterPro" id="IPR049900">
    <property type="entry name" value="PKS_mFAS_DH"/>
</dbReference>
<dbReference type="Gene3D" id="3.40.366.10">
    <property type="entry name" value="Malonyl-Coenzyme A Acyl Carrier Protein, domain 2"/>
    <property type="match status" value="1"/>
</dbReference>
<dbReference type="InterPro" id="IPR009081">
    <property type="entry name" value="PP-bd_ACP"/>
</dbReference>
<dbReference type="Pfam" id="PF00550">
    <property type="entry name" value="PP-binding"/>
    <property type="match status" value="1"/>
</dbReference>
<dbReference type="SUPFAM" id="SSF47336">
    <property type="entry name" value="ACP-like"/>
    <property type="match status" value="1"/>
</dbReference>
<evidence type="ECO:0000256" key="28">
    <source>
        <dbReference type="ARBA" id="ARBA00048051"/>
    </source>
</evidence>
<evidence type="ECO:0000256" key="7">
    <source>
        <dbReference type="ARBA" id="ARBA00023332"/>
    </source>
</evidence>
<comment type="catalytic activity">
    <reaction evidence="38">
        <text>(2E)-octadecenoyl-[ACP] + NADPH + H(+) = octadecanoyl-[ACP] + NADP(+)</text>
        <dbReference type="Rhea" id="RHEA:41928"/>
        <dbReference type="Rhea" id="RHEA-COMP:9655"/>
        <dbReference type="Rhea" id="RHEA-COMP:9656"/>
        <dbReference type="ChEBI" id="CHEBI:15378"/>
        <dbReference type="ChEBI" id="CHEBI:57783"/>
        <dbReference type="ChEBI" id="CHEBI:58349"/>
        <dbReference type="ChEBI" id="CHEBI:78489"/>
        <dbReference type="ChEBI" id="CHEBI:78495"/>
    </reaction>
    <physiologicalReaction direction="left-to-right" evidence="38">
        <dbReference type="Rhea" id="RHEA:41929"/>
    </physiologicalReaction>
</comment>
<accession>A0A4D9D6B7</accession>
<comment type="catalytic activity">
    <reaction evidence="44">
        <text>butanoyl-[ACP] + malonyl-[ACP] + H(+) = 3-oxohexanoyl-[ACP] + holo-[ACP] + CO2</text>
        <dbReference type="Rhea" id="RHEA:41820"/>
        <dbReference type="Rhea" id="RHEA-COMP:9623"/>
        <dbReference type="Rhea" id="RHEA-COMP:9628"/>
        <dbReference type="Rhea" id="RHEA-COMP:9629"/>
        <dbReference type="Rhea" id="RHEA-COMP:9685"/>
        <dbReference type="ChEBI" id="CHEBI:15378"/>
        <dbReference type="ChEBI" id="CHEBI:16526"/>
        <dbReference type="ChEBI" id="CHEBI:64479"/>
        <dbReference type="ChEBI" id="CHEBI:78449"/>
        <dbReference type="ChEBI" id="CHEBI:78454"/>
        <dbReference type="ChEBI" id="CHEBI:78456"/>
    </reaction>
    <physiologicalReaction direction="left-to-right" evidence="44">
        <dbReference type="Rhea" id="RHEA:41821"/>
    </physiologicalReaction>
</comment>
<evidence type="ECO:0000256" key="11">
    <source>
        <dbReference type="ARBA" id="ARBA00023394"/>
    </source>
</evidence>
<evidence type="ECO:0000256" key="33">
    <source>
        <dbReference type="ARBA" id="ARBA00048571"/>
    </source>
</evidence>
<evidence type="ECO:0000256" key="41">
    <source>
        <dbReference type="ARBA" id="ARBA00049263"/>
    </source>
</evidence>
<evidence type="ECO:0000256" key="34">
    <source>
        <dbReference type="ARBA" id="ARBA00048650"/>
    </source>
</evidence>
<evidence type="ECO:0000256" key="10">
    <source>
        <dbReference type="ARBA" id="ARBA00023388"/>
    </source>
</evidence>
<dbReference type="SUPFAM" id="SSF53474">
    <property type="entry name" value="alpha/beta-Hydrolases"/>
    <property type="match status" value="1"/>
</dbReference>
<evidence type="ECO:0000256" key="4">
    <source>
        <dbReference type="ARBA" id="ARBA00022679"/>
    </source>
</evidence>
<evidence type="ECO:0000259" key="52">
    <source>
        <dbReference type="PROSITE" id="PS52019"/>
    </source>
</evidence>
<comment type="catalytic activity">
    <reaction evidence="41">
        <text>3-oxododecanoyl-[ACP] + NADPH + H(+) = (3R)-hydroxydodecanoyl-[ACP] + NADP(+)</text>
        <dbReference type="Rhea" id="RHEA:41872"/>
        <dbReference type="Rhea" id="RHEA-COMP:9641"/>
        <dbReference type="Rhea" id="RHEA-COMP:9642"/>
        <dbReference type="ChEBI" id="CHEBI:15378"/>
        <dbReference type="ChEBI" id="CHEBI:57783"/>
        <dbReference type="ChEBI" id="CHEBI:58349"/>
        <dbReference type="ChEBI" id="CHEBI:78469"/>
        <dbReference type="ChEBI" id="CHEBI:78470"/>
    </reaction>
    <physiologicalReaction direction="left-to-right" evidence="41">
        <dbReference type="Rhea" id="RHEA:41873"/>
    </physiologicalReaction>
</comment>